<organism evidence="2 3">
    <name type="scientific">Fodinisporobacter ferrooxydans</name>
    <dbReference type="NCBI Taxonomy" id="2901836"/>
    <lineage>
        <taxon>Bacteria</taxon>
        <taxon>Bacillati</taxon>
        <taxon>Bacillota</taxon>
        <taxon>Bacilli</taxon>
        <taxon>Bacillales</taxon>
        <taxon>Alicyclobacillaceae</taxon>
        <taxon>Fodinisporobacter</taxon>
    </lineage>
</organism>
<name>A0ABY4CGY7_9BACL</name>
<keyword evidence="3" id="KW-1185">Reference proteome</keyword>
<evidence type="ECO:0008006" key="4">
    <source>
        <dbReference type="Google" id="ProtNLM"/>
    </source>
</evidence>
<reference evidence="2" key="1">
    <citation type="submission" date="2021-12" db="EMBL/GenBank/DDBJ databases">
        <title>Alicyclobacillaceae gen. nov., sp. nov., isolated from chalcocite enrichment system.</title>
        <authorList>
            <person name="Jiang Z."/>
        </authorList>
    </citation>
    <scope>NUCLEOTIDE SEQUENCE</scope>
    <source>
        <strain evidence="2">MYW30-H2</strain>
    </source>
</reference>
<evidence type="ECO:0000313" key="3">
    <source>
        <dbReference type="Proteomes" id="UP000830167"/>
    </source>
</evidence>
<sequence>MANLKTLSIEELEKLNRQLLQEQNEVLKELMQRGWGKRSLDQMEHSSMTVTENDF</sequence>
<dbReference type="EMBL" id="CP089291">
    <property type="protein sequence ID" value="UOF89564.1"/>
    <property type="molecule type" value="Genomic_DNA"/>
</dbReference>
<dbReference type="Proteomes" id="UP000830167">
    <property type="component" value="Chromosome"/>
</dbReference>
<feature type="coiled-coil region" evidence="1">
    <location>
        <begin position="2"/>
        <end position="32"/>
    </location>
</feature>
<dbReference type="RefSeq" id="WP_347436254.1">
    <property type="nucleotide sequence ID" value="NZ_CP089291.1"/>
</dbReference>
<proteinExistence type="predicted"/>
<accession>A0ABY4CGY7</accession>
<evidence type="ECO:0000313" key="2">
    <source>
        <dbReference type="EMBL" id="UOF89564.1"/>
    </source>
</evidence>
<protein>
    <recommendedName>
        <fullName evidence="4">Transposase</fullName>
    </recommendedName>
</protein>
<keyword evidence="1" id="KW-0175">Coiled coil</keyword>
<gene>
    <name evidence="2" type="ORF">LSG31_16980</name>
</gene>
<evidence type="ECO:0000256" key="1">
    <source>
        <dbReference type="SAM" id="Coils"/>
    </source>
</evidence>